<dbReference type="SUPFAM" id="SSF57756">
    <property type="entry name" value="Retrovirus zinc finger-like domains"/>
    <property type="match status" value="1"/>
</dbReference>
<dbReference type="AlphaFoldDB" id="A0A9D4Z7X9"/>
<dbReference type="InterPro" id="IPR036875">
    <property type="entry name" value="Znf_CCHC_sf"/>
</dbReference>
<dbReference type="OrthoDB" id="2013610at2759"/>
<dbReference type="Proteomes" id="UP000886520">
    <property type="component" value="Chromosome 20"/>
</dbReference>
<evidence type="ECO:0008006" key="3">
    <source>
        <dbReference type="Google" id="ProtNLM"/>
    </source>
</evidence>
<reference evidence="1" key="1">
    <citation type="submission" date="2021-01" db="EMBL/GenBank/DDBJ databases">
        <title>Adiantum capillus-veneris genome.</title>
        <authorList>
            <person name="Fang Y."/>
            <person name="Liao Q."/>
        </authorList>
    </citation>
    <scope>NUCLEOTIDE SEQUENCE</scope>
    <source>
        <strain evidence="1">H3</strain>
        <tissue evidence="1">Leaf</tissue>
    </source>
</reference>
<dbReference type="GO" id="GO:0008270">
    <property type="term" value="F:zinc ion binding"/>
    <property type="evidence" value="ECO:0007669"/>
    <property type="project" value="InterPro"/>
</dbReference>
<comment type="caution">
    <text evidence="1">The sequence shown here is derived from an EMBL/GenBank/DDBJ whole genome shotgun (WGS) entry which is preliminary data.</text>
</comment>
<gene>
    <name evidence="1" type="ORF">GOP47_0020652</name>
</gene>
<accession>A0A9D4Z7X9</accession>
<sequence>MGQVLYGEQVLDSVLKLKGIDEFETLRGFKRGMIDDYLEYVEPLVPKDLSKPIKYVQIYDNIKRHDTRDGVGQSGNKKGYAKPCKQNRCFNYNEVGHAKAECPKLKD</sequence>
<dbReference type="GO" id="GO:0003676">
    <property type="term" value="F:nucleic acid binding"/>
    <property type="evidence" value="ECO:0007669"/>
    <property type="project" value="InterPro"/>
</dbReference>
<keyword evidence="2" id="KW-1185">Reference proteome</keyword>
<organism evidence="1 2">
    <name type="scientific">Adiantum capillus-veneris</name>
    <name type="common">Maidenhair fern</name>
    <dbReference type="NCBI Taxonomy" id="13818"/>
    <lineage>
        <taxon>Eukaryota</taxon>
        <taxon>Viridiplantae</taxon>
        <taxon>Streptophyta</taxon>
        <taxon>Embryophyta</taxon>
        <taxon>Tracheophyta</taxon>
        <taxon>Polypodiopsida</taxon>
        <taxon>Polypodiidae</taxon>
        <taxon>Polypodiales</taxon>
        <taxon>Pteridineae</taxon>
        <taxon>Pteridaceae</taxon>
        <taxon>Vittarioideae</taxon>
        <taxon>Adiantum</taxon>
    </lineage>
</organism>
<protein>
    <recommendedName>
        <fullName evidence="3">CCHC-type domain-containing protein</fullName>
    </recommendedName>
</protein>
<name>A0A9D4Z7X9_ADICA</name>
<dbReference type="EMBL" id="JABFUD020000020">
    <property type="protein sequence ID" value="KAI5063982.1"/>
    <property type="molecule type" value="Genomic_DNA"/>
</dbReference>
<proteinExistence type="predicted"/>
<evidence type="ECO:0000313" key="2">
    <source>
        <dbReference type="Proteomes" id="UP000886520"/>
    </source>
</evidence>
<evidence type="ECO:0000313" key="1">
    <source>
        <dbReference type="EMBL" id="KAI5063982.1"/>
    </source>
</evidence>